<feature type="coiled-coil region" evidence="10">
    <location>
        <begin position="128"/>
        <end position="162"/>
    </location>
</feature>
<evidence type="ECO:0000256" key="10">
    <source>
        <dbReference type="SAM" id="Coils"/>
    </source>
</evidence>
<sequence>MLRIPRIAAVYRIIPRNHSKVLVSVRCISVGDVFGKVDVSKIADLPPIPTPPPPRPSLTELLEAKQSILNELGLFTWYTPSSYFRYALEFMHNNLEIPWWATLMLTTLALRLILVKVVVLSQKNVAIQSHYRKEMGEFQERLQQAKAEANNLLMQQVMVEQRDFLRSKDIKIGRQMMILLANGAVFMTQFFAVRKMANTPYPGFNTGGTLWFPDLTIPDPYYALPIISALSMAAVLKVGIESGQTSDQMGPAMKYGMQYGLPLVVLVSSSQFPAALCVYWCTSNVISLAYAGLFRLQPVRNFFNIPKFIPVPKNSQKGIKNVWKDYRSAKAAPPSLEDLRKKDQLQFKRAGRAQPVEKVENQ</sequence>
<protein>
    <submittedName>
        <fullName evidence="14">(pine wood nematode) hypothetical protein</fullName>
    </submittedName>
</protein>
<dbReference type="eggNOG" id="KOG1239">
    <property type="taxonomic scope" value="Eukaryota"/>
</dbReference>
<evidence type="ECO:0000256" key="11">
    <source>
        <dbReference type="SAM" id="MobiDB-lite"/>
    </source>
</evidence>
<evidence type="ECO:0000313" key="18">
    <source>
        <dbReference type="WBParaSite" id="BXY_0476500.1"/>
    </source>
</evidence>
<dbReference type="Proteomes" id="UP000659654">
    <property type="component" value="Unassembled WGS sequence"/>
</dbReference>
<evidence type="ECO:0000256" key="2">
    <source>
        <dbReference type="ARBA" id="ARBA00009877"/>
    </source>
</evidence>
<evidence type="ECO:0000256" key="1">
    <source>
        <dbReference type="ARBA" id="ARBA00004448"/>
    </source>
</evidence>
<evidence type="ECO:0000259" key="13">
    <source>
        <dbReference type="Pfam" id="PF02096"/>
    </source>
</evidence>
<keyword evidence="7" id="KW-0496">Mitochondrion</keyword>
<dbReference type="PANTHER" id="PTHR12428">
    <property type="entry name" value="OXA1"/>
    <property type="match status" value="1"/>
</dbReference>
<organism evidence="16 18">
    <name type="scientific">Bursaphelenchus xylophilus</name>
    <name type="common">Pinewood nematode worm</name>
    <name type="synonym">Aphelenchoides xylophilus</name>
    <dbReference type="NCBI Taxonomy" id="6326"/>
    <lineage>
        <taxon>Eukaryota</taxon>
        <taxon>Metazoa</taxon>
        <taxon>Ecdysozoa</taxon>
        <taxon>Nematoda</taxon>
        <taxon>Chromadorea</taxon>
        <taxon>Rhabditida</taxon>
        <taxon>Tylenchina</taxon>
        <taxon>Tylenchomorpha</taxon>
        <taxon>Aphelenchoidea</taxon>
        <taxon>Aphelenchoididae</taxon>
        <taxon>Bursaphelenchus</taxon>
    </lineage>
</organism>
<feature type="region of interest" description="Disordered" evidence="11">
    <location>
        <begin position="334"/>
        <end position="362"/>
    </location>
</feature>
<dbReference type="GO" id="GO:0032979">
    <property type="term" value="P:protein insertion into mitochondrial inner membrane from matrix"/>
    <property type="evidence" value="ECO:0007669"/>
    <property type="project" value="TreeGrafter"/>
</dbReference>
<keyword evidence="6 12" id="KW-1133">Transmembrane helix</keyword>
<evidence type="ECO:0000256" key="8">
    <source>
        <dbReference type="ARBA" id="ARBA00023136"/>
    </source>
</evidence>
<dbReference type="GO" id="GO:0005743">
    <property type="term" value="C:mitochondrial inner membrane"/>
    <property type="evidence" value="ECO:0007669"/>
    <property type="project" value="UniProtKB-SubCell"/>
</dbReference>
<dbReference type="WBParaSite" id="BXY_0476500.1">
    <property type="protein sequence ID" value="BXY_0476500.1"/>
    <property type="gene ID" value="BXY_0476500"/>
</dbReference>
<proteinExistence type="inferred from homology"/>
<dbReference type="Proteomes" id="UP000582659">
    <property type="component" value="Unassembled WGS sequence"/>
</dbReference>
<dbReference type="InterPro" id="IPR028055">
    <property type="entry name" value="YidC/Oxa/ALB_C"/>
</dbReference>
<dbReference type="Proteomes" id="UP000095284">
    <property type="component" value="Unplaced"/>
</dbReference>
<evidence type="ECO:0000256" key="7">
    <source>
        <dbReference type="ARBA" id="ARBA00023128"/>
    </source>
</evidence>
<feature type="transmembrane region" description="Helical" evidence="12">
    <location>
        <begin position="176"/>
        <end position="193"/>
    </location>
</feature>
<keyword evidence="3 9" id="KW-0812">Transmembrane</keyword>
<name>A0A1I7RVK3_BURXY</name>
<evidence type="ECO:0000256" key="3">
    <source>
        <dbReference type="ARBA" id="ARBA00022692"/>
    </source>
</evidence>
<comment type="similarity">
    <text evidence="2 9">Belongs to the OXA1/ALB3/YidC family.</text>
</comment>
<dbReference type="EMBL" id="CAJFCV020000001">
    <property type="protein sequence ID" value="CAG9081801.1"/>
    <property type="molecule type" value="Genomic_DNA"/>
</dbReference>
<dbReference type="PANTHER" id="PTHR12428:SF66">
    <property type="entry name" value="MITOCHONDRIAL INNER MEMBRANE PROTEIN OXA1L"/>
    <property type="match status" value="1"/>
</dbReference>
<reference evidence="15" key="2">
    <citation type="submission" date="2020-08" db="EMBL/GenBank/DDBJ databases">
        <authorList>
            <person name="Kikuchi T."/>
        </authorList>
    </citation>
    <scope>NUCLEOTIDE SEQUENCE</scope>
    <source>
        <strain evidence="14">Ka4C1</strain>
    </source>
</reference>
<evidence type="ECO:0000313" key="17">
    <source>
        <dbReference type="Proteomes" id="UP000659654"/>
    </source>
</evidence>
<evidence type="ECO:0000256" key="9">
    <source>
        <dbReference type="RuleBase" id="RU003945"/>
    </source>
</evidence>
<dbReference type="EMBL" id="CAJFDI010000001">
    <property type="protein sequence ID" value="CAD5208514.1"/>
    <property type="molecule type" value="Genomic_DNA"/>
</dbReference>
<feature type="transmembrane region" description="Helical" evidence="12">
    <location>
        <begin position="97"/>
        <end position="119"/>
    </location>
</feature>
<evidence type="ECO:0000256" key="4">
    <source>
        <dbReference type="ARBA" id="ARBA00022792"/>
    </source>
</evidence>
<accession>A0A1I7RVK3</accession>
<keyword evidence="8 12" id="KW-0472">Membrane</keyword>
<keyword evidence="5" id="KW-0809">Transit peptide</keyword>
<evidence type="ECO:0000256" key="12">
    <source>
        <dbReference type="SAM" id="Phobius"/>
    </source>
</evidence>
<dbReference type="OrthoDB" id="2148490at2759"/>
<dbReference type="GO" id="GO:0032977">
    <property type="term" value="F:membrane insertase activity"/>
    <property type="evidence" value="ECO:0007669"/>
    <property type="project" value="InterPro"/>
</dbReference>
<evidence type="ECO:0000313" key="14">
    <source>
        <dbReference type="EMBL" id="CAD5208514.1"/>
    </source>
</evidence>
<dbReference type="Pfam" id="PF02096">
    <property type="entry name" value="60KD_IMP"/>
    <property type="match status" value="1"/>
</dbReference>
<keyword evidence="17" id="KW-1185">Reference proteome</keyword>
<evidence type="ECO:0000313" key="16">
    <source>
        <dbReference type="Proteomes" id="UP000095284"/>
    </source>
</evidence>
<gene>
    <name evidence="14" type="ORF">BXYJ_LOCUS750</name>
</gene>
<evidence type="ECO:0000256" key="6">
    <source>
        <dbReference type="ARBA" id="ARBA00022989"/>
    </source>
</evidence>
<dbReference type="CDD" id="cd20069">
    <property type="entry name" value="5TM_Oxa1-like"/>
    <property type="match status" value="1"/>
</dbReference>
<keyword evidence="4" id="KW-0999">Mitochondrion inner membrane</keyword>
<dbReference type="InterPro" id="IPR001708">
    <property type="entry name" value="YidC/ALB3/OXA1/COX18"/>
</dbReference>
<dbReference type="AlphaFoldDB" id="A0A1I7RVK3"/>
<feature type="compositionally biased region" description="Basic and acidic residues" evidence="11">
    <location>
        <begin position="337"/>
        <end position="346"/>
    </location>
</feature>
<keyword evidence="10" id="KW-0175">Coiled coil</keyword>
<feature type="domain" description="Membrane insertase YidC/Oxa/ALB C-terminal" evidence="13">
    <location>
        <begin position="99"/>
        <end position="289"/>
    </location>
</feature>
<comment type="subcellular location">
    <subcellularLocation>
        <location evidence="9">Membrane</location>
        <topology evidence="9">Multi-pass membrane protein</topology>
    </subcellularLocation>
    <subcellularLocation>
        <location evidence="1">Mitochondrion inner membrane</location>
        <topology evidence="1">Multi-pass membrane protein</topology>
    </subcellularLocation>
</comment>
<evidence type="ECO:0000313" key="15">
    <source>
        <dbReference type="EMBL" id="CAG9081801.1"/>
    </source>
</evidence>
<evidence type="ECO:0000256" key="5">
    <source>
        <dbReference type="ARBA" id="ARBA00022946"/>
    </source>
</evidence>
<reference evidence="18" key="1">
    <citation type="submission" date="2016-11" db="UniProtKB">
        <authorList>
            <consortium name="WormBaseParasite"/>
        </authorList>
    </citation>
    <scope>IDENTIFICATION</scope>
</reference>
<dbReference type="SMR" id="A0A1I7RVK3"/>